<accession>A0A847S9P9</accession>
<dbReference type="SUPFAM" id="SSF56219">
    <property type="entry name" value="DNase I-like"/>
    <property type="match status" value="1"/>
</dbReference>
<evidence type="ECO:0000256" key="2">
    <source>
        <dbReference type="ARBA" id="ARBA00007092"/>
    </source>
</evidence>
<dbReference type="AlphaFoldDB" id="A0A847S9P9"/>
<dbReference type="RefSeq" id="WP_168878151.1">
    <property type="nucleotide sequence ID" value="NZ_JABAIM010000004.1"/>
</dbReference>
<evidence type="ECO:0000313" key="11">
    <source>
        <dbReference type="Proteomes" id="UP000587991"/>
    </source>
</evidence>
<feature type="binding site" evidence="7">
    <location>
        <position position="7"/>
    </location>
    <ligand>
        <name>Mg(2+)</name>
        <dbReference type="ChEBI" id="CHEBI:18420"/>
        <label>1</label>
    </ligand>
</feature>
<feature type="binding site" evidence="7">
    <location>
        <position position="247"/>
    </location>
    <ligand>
        <name>Mg(2+)</name>
        <dbReference type="ChEBI" id="CHEBI:18420"/>
        <label>1</label>
    </ligand>
</feature>
<dbReference type="Gene3D" id="3.60.10.10">
    <property type="entry name" value="Endonuclease/exonuclease/phosphatase"/>
    <property type="match status" value="1"/>
</dbReference>
<feature type="site" description="Transition state stabilizer" evidence="8">
    <location>
        <position position="147"/>
    </location>
</feature>
<evidence type="ECO:0000259" key="9">
    <source>
        <dbReference type="Pfam" id="PF03372"/>
    </source>
</evidence>
<dbReference type="InterPro" id="IPR005135">
    <property type="entry name" value="Endo/exonuclease/phosphatase"/>
</dbReference>
<dbReference type="NCBIfam" id="TIGR00195">
    <property type="entry name" value="exoDNase_III"/>
    <property type="match status" value="1"/>
</dbReference>
<evidence type="ECO:0000256" key="5">
    <source>
        <dbReference type="ARBA" id="ARBA00022842"/>
    </source>
</evidence>
<keyword evidence="5 7" id="KW-0460">Magnesium</keyword>
<evidence type="ECO:0000256" key="6">
    <source>
        <dbReference type="PIRSR" id="PIRSR604808-1"/>
    </source>
</evidence>
<dbReference type="GO" id="GO:0008311">
    <property type="term" value="F:double-stranded DNA 3'-5' DNA exonuclease activity"/>
    <property type="evidence" value="ECO:0007669"/>
    <property type="project" value="UniProtKB-EC"/>
</dbReference>
<feature type="site" description="Important for catalytic activity" evidence="8">
    <location>
        <position position="217"/>
    </location>
</feature>
<evidence type="ECO:0000256" key="7">
    <source>
        <dbReference type="PIRSR" id="PIRSR604808-2"/>
    </source>
</evidence>
<dbReference type="PROSITE" id="PS00728">
    <property type="entry name" value="AP_NUCLEASE_F1_3"/>
    <property type="match status" value="1"/>
</dbReference>
<dbReference type="GO" id="GO:0004519">
    <property type="term" value="F:endonuclease activity"/>
    <property type="evidence" value="ECO:0007669"/>
    <property type="project" value="InterPro"/>
</dbReference>
<dbReference type="InterPro" id="IPR036691">
    <property type="entry name" value="Endo/exonu/phosph_ase_sf"/>
</dbReference>
<reference evidence="10 11" key="1">
    <citation type="submission" date="2020-04" db="EMBL/GenBank/DDBJ databases">
        <title>Draft genome of Leeia sp. IMCC25680.</title>
        <authorList>
            <person name="Song J."/>
            <person name="Cho J.-C."/>
        </authorList>
    </citation>
    <scope>NUCLEOTIDE SEQUENCE [LARGE SCALE GENOMIC DNA]</scope>
    <source>
        <strain evidence="10 11">IMCC25680</strain>
    </source>
</reference>
<feature type="binding site" evidence="7">
    <location>
        <position position="34"/>
    </location>
    <ligand>
        <name>Mg(2+)</name>
        <dbReference type="ChEBI" id="CHEBI:18420"/>
        <label>1</label>
    </ligand>
</feature>
<gene>
    <name evidence="10" type="primary">xth</name>
    <name evidence="10" type="ORF">HF682_15000</name>
</gene>
<protein>
    <submittedName>
        <fullName evidence="10">Exodeoxyribonuclease III</fullName>
        <ecNumber evidence="10">3.1.11.2</ecNumber>
    </submittedName>
</protein>
<keyword evidence="3 7" id="KW-0479">Metal-binding</keyword>
<sequence>MRIATWNVNSLNVRLPHVLQWLQQAAPDVLCLQELKLEDHKFPRAELEAAGYQVAFTGQKTYNGVAILSRQPLEDIQYNLPNLPDEQRRLVAATVGGLRIVCGYFPNGQALGSEKYPYKLGWLNALHDWLQGELQRYPALALLGDYNIAPADLDVHDPKAWEGQVLVSPPEREAYQRLLALGLTDAYRHLQPDTEKAFTWWDYRMNGFRRNLGLRIDHILLSAPALDKLTACDIDREPRTWERPSDHTPVWAELQA</sequence>
<keyword evidence="11" id="KW-1185">Reference proteome</keyword>
<name>A0A847S9P9_9NEIS</name>
<feature type="site" description="Interaction with DNA substrate" evidence="8">
    <location>
        <position position="247"/>
    </location>
</feature>
<feature type="active site" description="Proton donor/acceptor" evidence="6">
    <location>
        <position position="145"/>
    </location>
</feature>
<evidence type="ECO:0000256" key="8">
    <source>
        <dbReference type="PIRSR" id="PIRSR604808-3"/>
    </source>
</evidence>
<dbReference type="InterPro" id="IPR020848">
    <property type="entry name" value="AP_endonuclease_F1_CS"/>
</dbReference>
<dbReference type="Pfam" id="PF03372">
    <property type="entry name" value="Exo_endo_phos"/>
    <property type="match status" value="1"/>
</dbReference>
<dbReference type="PANTHER" id="PTHR43250:SF2">
    <property type="entry name" value="EXODEOXYRIBONUCLEASE III"/>
    <property type="match status" value="1"/>
</dbReference>
<dbReference type="GO" id="GO:0006281">
    <property type="term" value="P:DNA repair"/>
    <property type="evidence" value="ECO:0007669"/>
    <property type="project" value="InterPro"/>
</dbReference>
<feature type="binding site" evidence="7">
    <location>
        <position position="145"/>
    </location>
    <ligand>
        <name>Mg(2+)</name>
        <dbReference type="ChEBI" id="CHEBI:18420"/>
        <label>1</label>
    </ligand>
</feature>
<dbReference type="PROSITE" id="PS51435">
    <property type="entry name" value="AP_NUCLEASE_F1_4"/>
    <property type="match status" value="1"/>
</dbReference>
<dbReference type="NCBIfam" id="TIGR00633">
    <property type="entry name" value="xth"/>
    <property type="match status" value="1"/>
</dbReference>
<feature type="binding site" evidence="7">
    <location>
        <position position="246"/>
    </location>
    <ligand>
        <name>Mg(2+)</name>
        <dbReference type="ChEBI" id="CHEBI:18420"/>
        <label>1</label>
    </ligand>
</feature>
<keyword evidence="7" id="KW-0464">Manganese</keyword>
<comment type="caution">
    <text evidence="10">The sequence shown here is derived from an EMBL/GenBank/DDBJ whole genome shotgun (WGS) entry which is preliminary data.</text>
</comment>
<comment type="similarity">
    <text evidence="2">Belongs to the DNA repair enzymes AP/ExoA family.</text>
</comment>
<dbReference type="PROSITE" id="PS00726">
    <property type="entry name" value="AP_NUCLEASE_F1_1"/>
    <property type="match status" value="1"/>
</dbReference>
<organism evidence="10 11">
    <name type="scientific">Leeia aquatica</name>
    <dbReference type="NCBI Taxonomy" id="2725557"/>
    <lineage>
        <taxon>Bacteria</taxon>
        <taxon>Pseudomonadati</taxon>
        <taxon>Pseudomonadota</taxon>
        <taxon>Betaproteobacteria</taxon>
        <taxon>Neisseriales</taxon>
        <taxon>Leeiaceae</taxon>
        <taxon>Leeia</taxon>
    </lineage>
</organism>
<proteinExistence type="inferred from homology"/>
<evidence type="ECO:0000256" key="4">
    <source>
        <dbReference type="ARBA" id="ARBA00022801"/>
    </source>
</evidence>
<evidence type="ECO:0000256" key="3">
    <source>
        <dbReference type="ARBA" id="ARBA00022723"/>
    </source>
</evidence>
<feature type="domain" description="Endonuclease/exonuclease/phosphatase" evidence="9">
    <location>
        <begin position="4"/>
        <end position="247"/>
    </location>
</feature>
<dbReference type="GO" id="GO:0046872">
    <property type="term" value="F:metal ion binding"/>
    <property type="evidence" value="ECO:0007669"/>
    <property type="project" value="UniProtKB-KW"/>
</dbReference>
<evidence type="ECO:0000256" key="1">
    <source>
        <dbReference type="ARBA" id="ARBA00001936"/>
    </source>
</evidence>
<keyword evidence="4 10" id="KW-0378">Hydrolase</keyword>
<feature type="active site" description="Proton acceptor" evidence="6">
    <location>
        <position position="247"/>
    </location>
</feature>
<dbReference type="EMBL" id="JABAIM010000004">
    <property type="protein sequence ID" value="NLR76473.1"/>
    <property type="molecule type" value="Genomic_DNA"/>
</dbReference>
<dbReference type="CDD" id="cd09086">
    <property type="entry name" value="ExoIII-like_AP-endo"/>
    <property type="match status" value="1"/>
</dbReference>
<dbReference type="Proteomes" id="UP000587991">
    <property type="component" value="Unassembled WGS sequence"/>
</dbReference>
<dbReference type="EC" id="3.1.11.2" evidence="10"/>
<dbReference type="InterPro" id="IPR037493">
    <property type="entry name" value="ExoIII-like"/>
</dbReference>
<feature type="active site" evidence="6">
    <location>
        <position position="104"/>
    </location>
</feature>
<dbReference type="InterPro" id="IPR004808">
    <property type="entry name" value="AP_endonuc_1"/>
</dbReference>
<comment type="cofactor">
    <cofactor evidence="7">
        <name>Mg(2+)</name>
        <dbReference type="ChEBI" id="CHEBI:18420"/>
    </cofactor>
    <cofactor evidence="7">
        <name>Mn(2+)</name>
        <dbReference type="ChEBI" id="CHEBI:29035"/>
    </cofactor>
    <text evidence="7">Probably binds two magnesium or manganese ions per subunit.</text>
</comment>
<dbReference type="GO" id="GO:0003677">
    <property type="term" value="F:DNA binding"/>
    <property type="evidence" value="ECO:0007669"/>
    <property type="project" value="InterPro"/>
</dbReference>
<comment type="cofactor">
    <cofactor evidence="1">
        <name>Mn(2+)</name>
        <dbReference type="ChEBI" id="CHEBI:29035"/>
    </cofactor>
</comment>
<evidence type="ECO:0000313" key="10">
    <source>
        <dbReference type="EMBL" id="NLR76473.1"/>
    </source>
</evidence>
<feature type="binding site" evidence="7">
    <location>
        <position position="147"/>
    </location>
    <ligand>
        <name>Mg(2+)</name>
        <dbReference type="ChEBI" id="CHEBI:18420"/>
        <label>1</label>
    </ligand>
</feature>
<dbReference type="InterPro" id="IPR020847">
    <property type="entry name" value="AP_endonuclease_F1_BS"/>
</dbReference>
<dbReference type="PANTHER" id="PTHR43250">
    <property type="entry name" value="EXODEOXYRIBONUCLEASE III"/>
    <property type="match status" value="1"/>
</dbReference>